<dbReference type="NCBIfam" id="TIGR01256">
    <property type="entry name" value="modA"/>
    <property type="match status" value="1"/>
</dbReference>
<feature type="binding site" evidence="4">
    <location>
        <position position="143"/>
    </location>
    <ligand>
        <name>molybdate</name>
        <dbReference type="ChEBI" id="CHEBI:36264"/>
    </ligand>
</feature>
<feature type="binding site" evidence="4">
    <location>
        <position position="194"/>
    </location>
    <ligand>
        <name>molybdate</name>
        <dbReference type="ChEBI" id="CHEBI:36264"/>
    </ligand>
</feature>
<keyword evidence="3" id="KW-0732">Signal</keyword>
<dbReference type="RefSeq" id="WP_250861282.1">
    <property type="nucleotide sequence ID" value="NZ_JAGSOJ010000005.1"/>
</dbReference>
<evidence type="ECO:0000256" key="4">
    <source>
        <dbReference type="PIRSR" id="PIRSR004846-1"/>
    </source>
</evidence>
<dbReference type="Pfam" id="PF13531">
    <property type="entry name" value="SBP_bac_11"/>
    <property type="match status" value="1"/>
</dbReference>
<accession>A0A9J6P6A5</accession>
<dbReference type="EMBL" id="JAGSOJ010000005">
    <property type="protein sequence ID" value="MCM1992115.1"/>
    <property type="molecule type" value="Genomic_DNA"/>
</dbReference>
<dbReference type="InterPro" id="IPR050682">
    <property type="entry name" value="ModA/WtpA"/>
</dbReference>
<dbReference type="GO" id="GO:0030973">
    <property type="term" value="F:molybdate ion binding"/>
    <property type="evidence" value="ECO:0007669"/>
    <property type="project" value="TreeGrafter"/>
</dbReference>
<dbReference type="PANTHER" id="PTHR30632">
    <property type="entry name" value="MOLYBDATE-BINDING PERIPLASMIC PROTEIN"/>
    <property type="match status" value="1"/>
</dbReference>
<feature type="binding site" evidence="4">
    <location>
        <position position="68"/>
    </location>
    <ligand>
        <name>molybdate</name>
        <dbReference type="ChEBI" id="CHEBI:36264"/>
    </ligand>
</feature>
<organism evidence="5 6">
    <name type="scientific">Oceanirhabdus seepicola</name>
    <dbReference type="NCBI Taxonomy" id="2828781"/>
    <lineage>
        <taxon>Bacteria</taxon>
        <taxon>Bacillati</taxon>
        <taxon>Bacillota</taxon>
        <taxon>Clostridia</taxon>
        <taxon>Eubacteriales</taxon>
        <taxon>Clostridiaceae</taxon>
        <taxon>Oceanirhabdus</taxon>
    </lineage>
</organism>
<feature type="binding site" evidence="4">
    <location>
        <position position="176"/>
    </location>
    <ligand>
        <name>molybdate</name>
        <dbReference type="ChEBI" id="CHEBI:36264"/>
    </ligand>
</feature>
<dbReference type="Gene3D" id="3.40.190.10">
    <property type="entry name" value="Periplasmic binding protein-like II"/>
    <property type="match status" value="2"/>
</dbReference>
<name>A0A9J6P6A5_9CLOT</name>
<evidence type="ECO:0000313" key="5">
    <source>
        <dbReference type="EMBL" id="MCM1992115.1"/>
    </source>
</evidence>
<dbReference type="AlphaFoldDB" id="A0A9J6P6A5"/>
<reference evidence="5" key="2">
    <citation type="submission" date="2021-04" db="EMBL/GenBank/DDBJ databases">
        <authorList>
            <person name="Dong X."/>
        </authorList>
    </citation>
    <scope>NUCLEOTIDE SEQUENCE</scope>
    <source>
        <strain evidence="5">ZWT</strain>
    </source>
</reference>
<evidence type="ECO:0000256" key="2">
    <source>
        <dbReference type="ARBA" id="ARBA00022723"/>
    </source>
</evidence>
<dbReference type="PANTHER" id="PTHR30632:SF0">
    <property type="entry name" value="SULFATE-BINDING PROTEIN"/>
    <property type="match status" value="1"/>
</dbReference>
<feature type="binding site" evidence="4">
    <location>
        <position position="40"/>
    </location>
    <ligand>
        <name>molybdate</name>
        <dbReference type="ChEBI" id="CHEBI:36264"/>
    </ligand>
</feature>
<proteinExistence type="inferred from homology"/>
<evidence type="ECO:0000313" key="6">
    <source>
        <dbReference type="Proteomes" id="UP001056429"/>
    </source>
</evidence>
<dbReference type="GO" id="GO:0046872">
    <property type="term" value="F:metal ion binding"/>
    <property type="evidence" value="ECO:0007669"/>
    <property type="project" value="UniProtKB-KW"/>
</dbReference>
<dbReference type="SUPFAM" id="SSF53850">
    <property type="entry name" value="Periplasmic binding protein-like II"/>
    <property type="match status" value="1"/>
</dbReference>
<comment type="similarity">
    <text evidence="1">Belongs to the bacterial solute-binding protein ModA family.</text>
</comment>
<evidence type="ECO:0000256" key="3">
    <source>
        <dbReference type="ARBA" id="ARBA00022729"/>
    </source>
</evidence>
<dbReference type="GO" id="GO:0015689">
    <property type="term" value="P:molybdate ion transport"/>
    <property type="evidence" value="ECO:0007669"/>
    <property type="project" value="InterPro"/>
</dbReference>
<keyword evidence="4" id="KW-0500">Molybdenum</keyword>
<sequence>MNTWNRIVCIMMMFIIVGTLVSCGKKETKENQVIIYAAASMTESLSDAVEEINEKYPDIEICVSFNSSSKLRLQIEQGADVDIYISASKSQYNKLKEKIQIEKDKEFLSNEIVIAANNRNAIEKWNDIQGNYKVLKAEDQVPAGEYAIRLLENLDAIEKGFSDKVLRNVVSEEINVKQVVNKLYLGEGDVGFIYNTDLTEKVKDKLYKLKVPEAMKVKSNYYICLLKKQDESSKIYNELISDDIQKIFCKYGFSSPKNSQE</sequence>
<gene>
    <name evidence="5" type="primary">modA</name>
    <name evidence="5" type="ORF">KDK92_20500</name>
</gene>
<keyword evidence="2 4" id="KW-0479">Metal-binding</keyword>
<comment type="caution">
    <text evidence="5">The sequence shown here is derived from an EMBL/GenBank/DDBJ whole genome shotgun (WGS) entry which is preliminary data.</text>
</comment>
<dbReference type="Proteomes" id="UP001056429">
    <property type="component" value="Unassembled WGS sequence"/>
</dbReference>
<dbReference type="PROSITE" id="PS51257">
    <property type="entry name" value="PROKAR_LIPOPROTEIN"/>
    <property type="match status" value="1"/>
</dbReference>
<dbReference type="InterPro" id="IPR005950">
    <property type="entry name" value="ModA"/>
</dbReference>
<reference evidence="5" key="1">
    <citation type="journal article" date="2021" name="mSystems">
        <title>Bacteria and Archaea Synergistically Convert Glycine Betaine to Biogenic Methane in the Formosa Cold Seep of the South China Sea.</title>
        <authorList>
            <person name="Li L."/>
            <person name="Zhang W."/>
            <person name="Zhang S."/>
            <person name="Song L."/>
            <person name="Sun Q."/>
            <person name="Zhang H."/>
            <person name="Xiang H."/>
            <person name="Dong X."/>
        </authorList>
    </citation>
    <scope>NUCLEOTIDE SEQUENCE</scope>
    <source>
        <strain evidence="5">ZWT</strain>
    </source>
</reference>
<protein>
    <submittedName>
        <fullName evidence="5">Molybdate ABC transporter substrate-binding protein</fullName>
    </submittedName>
</protein>
<evidence type="ECO:0000256" key="1">
    <source>
        <dbReference type="ARBA" id="ARBA00009175"/>
    </source>
</evidence>
<keyword evidence="6" id="KW-1185">Reference proteome</keyword>
<dbReference type="PIRSF" id="PIRSF004846">
    <property type="entry name" value="ModA"/>
    <property type="match status" value="1"/>
</dbReference>